<feature type="domain" description="RRM" evidence="3">
    <location>
        <begin position="9"/>
        <end position="90"/>
    </location>
</feature>
<dbReference type="Pfam" id="PF00076">
    <property type="entry name" value="RRM_1"/>
    <property type="match status" value="2"/>
</dbReference>
<keyword evidence="4" id="KW-1185">Reference proteome</keyword>
<dbReference type="PANTHER" id="PTHR32343">
    <property type="entry name" value="SERINE/ARGININE-RICH SPLICING FACTOR"/>
    <property type="match status" value="1"/>
</dbReference>
<dbReference type="SUPFAM" id="SSF54928">
    <property type="entry name" value="RNA-binding domain, RBD"/>
    <property type="match status" value="2"/>
</dbReference>
<feature type="domain" description="RRM" evidence="3">
    <location>
        <begin position="163"/>
        <end position="240"/>
    </location>
</feature>
<evidence type="ECO:0000313" key="5">
    <source>
        <dbReference type="WBParaSite" id="PgE082_g001_t02"/>
    </source>
</evidence>
<keyword evidence="1" id="KW-0694">RNA-binding</keyword>
<dbReference type="CDD" id="cd12259">
    <property type="entry name" value="RRM_SRSF11_SREK1"/>
    <property type="match status" value="1"/>
</dbReference>
<proteinExistence type="predicted"/>
<feature type="compositionally biased region" description="Basic and acidic residues" evidence="2">
    <location>
        <begin position="344"/>
        <end position="364"/>
    </location>
</feature>
<evidence type="ECO:0000259" key="3">
    <source>
        <dbReference type="PROSITE" id="PS50102"/>
    </source>
</evidence>
<evidence type="ECO:0000313" key="4">
    <source>
        <dbReference type="Proteomes" id="UP000887569"/>
    </source>
</evidence>
<dbReference type="PROSITE" id="PS50102">
    <property type="entry name" value="RRM"/>
    <property type="match status" value="2"/>
</dbReference>
<dbReference type="GO" id="GO:0005654">
    <property type="term" value="C:nucleoplasm"/>
    <property type="evidence" value="ECO:0007669"/>
    <property type="project" value="TreeGrafter"/>
</dbReference>
<evidence type="ECO:0000256" key="2">
    <source>
        <dbReference type="SAM" id="MobiDB-lite"/>
    </source>
</evidence>
<dbReference type="GO" id="GO:0003723">
    <property type="term" value="F:RNA binding"/>
    <property type="evidence" value="ECO:0007669"/>
    <property type="project" value="UniProtKB-UniRule"/>
</dbReference>
<dbReference type="Gene3D" id="3.30.70.330">
    <property type="match status" value="2"/>
</dbReference>
<dbReference type="Proteomes" id="UP000887569">
    <property type="component" value="Unplaced"/>
</dbReference>
<reference evidence="5" key="1">
    <citation type="submission" date="2022-11" db="UniProtKB">
        <authorList>
            <consortium name="WormBaseParasite"/>
        </authorList>
    </citation>
    <scope>IDENTIFICATION</scope>
</reference>
<sequence length="364" mass="41562">MSVNGSRGHVLHVSNICMSATNEQIYQLFSFIGRIAEFKMYPSDNHLHSSKFTHKFAFVKFEERISVTIAQHLTNTVFIDRALICTPFESDTIPDEETMLKCGGPALCGQRQLPPNVVNKVEDLGDGQQVLYTIDPTLTALGLPPYPSLSANTDERRVEEIRRTIYVGNLPKECDSDELMWFFNDNIGEVMYLRMASFNDSLPCAYAYIEFASQPTVLTALQNNGILFKGKSLRIQHSRVAIVKPERKTVEEVEEGIRVQQDSEKSANVLCKLNQGSAVTRAYAPLWSFNRDCSGSPDRRSRSRSRSSDRQWHRSSRHQSGSRSHPGNRNYHHKEHRESRKRQRNEAEKNDGNRKGIRSRVQEK</sequence>
<dbReference type="InterPro" id="IPR012677">
    <property type="entry name" value="Nucleotide-bd_a/b_plait_sf"/>
</dbReference>
<dbReference type="SMART" id="SM00360">
    <property type="entry name" value="RRM"/>
    <property type="match status" value="2"/>
</dbReference>
<organism evidence="4 5">
    <name type="scientific">Parascaris univalens</name>
    <name type="common">Nematode worm</name>
    <dbReference type="NCBI Taxonomy" id="6257"/>
    <lineage>
        <taxon>Eukaryota</taxon>
        <taxon>Metazoa</taxon>
        <taxon>Ecdysozoa</taxon>
        <taxon>Nematoda</taxon>
        <taxon>Chromadorea</taxon>
        <taxon>Rhabditida</taxon>
        <taxon>Spirurina</taxon>
        <taxon>Ascaridomorpha</taxon>
        <taxon>Ascaridoidea</taxon>
        <taxon>Ascarididae</taxon>
        <taxon>Parascaris</taxon>
    </lineage>
</organism>
<evidence type="ECO:0000256" key="1">
    <source>
        <dbReference type="PROSITE-ProRule" id="PRU00176"/>
    </source>
</evidence>
<dbReference type="WBParaSite" id="PgE082_g001_t02">
    <property type="protein sequence ID" value="PgE082_g001_t02"/>
    <property type="gene ID" value="PgE082_g001"/>
</dbReference>
<dbReference type="AlphaFoldDB" id="A0A914ZZR2"/>
<name>A0A914ZZR2_PARUN</name>
<protein>
    <submittedName>
        <fullName evidence="5">RRM domain-containing protein</fullName>
    </submittedName>
</protein>
<feature type="compositionally biased region" description="Basic residues" evidence="2">
    <location>
        <begin position="330"/>
        <end position="343"/>
    </location>
</feature>
<dbReference type="PANTHER" id="PTHR32343:SF22">
    <property type="entry name" value="LD29830P"/>
    <property type="match status" value="1"/>
</dbReference>
<accession>A0A914ZZR2</accession>
<dbReference type="InterPro" id="IPR000504">
    <property type="entry name" value="RRM_dom"/>
</dbReference>
<dbReference type="InterPro" id="IPR035979">
    <property type="entry name" value="RBD_domain_sf"/>
</dbReference>
<feature type="region of interest" description="Disordered" evidence="2">
    <location>
        <begin position="293"/>
        <end position="364"/>
    </location>
</feature>